<evidence type="ECO:0000256" key="3">
    <source>
        <dbReference type="ARBA" id="ARBA00023002"/>
    </source>
</evidence>
<evidence type="ECO:0000313" key="8">
    <source>
        <dbReference type="EMBL" id="OGY41863.1"/>
    </source>
</evidence>
<evidence type="ECO:0000256" key="4">
    <source>
        <dbReference type="ARBA" id="ARBA00023157"/>
    </source>
</evidence>
<dbReference type="PANTHER" id="PTHR13887:SF14">
    <property type="entry name" value="DISULFIDE BOND FORMATION PROTEIN D"/>
    <property type="match status" value="1"/>
</dbReference>
<keyword evidence="4" id="KW-1015">Disulfide bond</keyword>
<dbReference type="EMBL" id="MHHZ01000012">
    <property type="protein sequence ID" value="OGY41863.1"/>
    <property type="molecule type" value="Genomic_DNA"/>
</dbReference>
<organism evidence="8 9">
    <name type="scientific">Candidatus Buchananbacteria bacterium RBG_13_36_9</name>
    <dbReference type="NCBI Taxonomy" id="1797530"/>
    <lineage>
        <taxon>Bacteria</taxon>
        <taxon>Candidatus Buchananiibacteriota</taxon>
    </lineage>
</organism>
<evidence type="ECO:0000256" key="5">
    <source>
        <dbReference type="ARBA" id="ARBA00023284"/>
    </source>
</evidence>
<accession>A0A1G1XP32</accession>
<dbReference type="GO" id="GO:0016491">
    <property type="term" value="F:oxidoreductase activity"/>
    <property type="evidence" value="ECO:0007669"/>
    <property type="project" value="UniProtKB-KW"/>
</dbReference>
<protein>
    <recommendedName>
        <fullName evidence="7">Thioredoxin domain-containing protein</fullName>
    </recommendedName>
</protein>
<reference evidence="8 9" key="1">
    <citation type="journal article" date="2016" name="Nat. Commun.">
        <title>Thousands of microbial genomes shed light on interconnected biogeochemical processes in an aquifer system.</title>
        <authorList>
            <person name="Anantharaman K."/>
            <person name="Brown C.T."/>
            <person name="Hug L.A."/>
            <person name="Sharon I."/>
            <person name="Castelle C.J."/>
            <person name="Probst A.J."/>
            <person name="Thomas B.C."/>
            <person name="Singh A."/>
            <person name="Wilkins M.J."/>
            <person name="Karaoz U."/>
            <person name="Brodie E.L."/>
            <person name="Williams K.H."/>
            <person name="Hubbard S.S."/>
            <person name="Banfield J.F."/>
        </authorList>
    </citation>
    <scope>NUCLEOTIDE SEQUENCE [LARGE SCALE GENOMIC DNA]</scope>
</reference>
<dbReference type="Pfam" id="PF13462">
    <property type="entry name" value="Thioredoxin_4"/>
    <property type="match status" value="2"/>
</dbReference>
<evidence type="ECO:0000256" key="6">
    <source>
        <dbReference type="SAM" id="Phobius"/>
    </source>
</evidence>
<comment type="caution">
    <text evidence="8">The sequence shown here is derived from an EMBL/GenBank/DDBJ whole genome shotgun (WGS) entry which is preliminary data.</text>
</comment>
<sequence>MENTNLQDAVKKNKEFLFGLAIGIACVSTIALIALVIYIMTGGRSACLAGDGNGTTGKVAKKFEACLTSGKYDAQVDANQNEGLQLGVQGTPASFINGYLVSGALPYDYVKQVIDDLLAGKEPTQEFLKDQETGEINKVNMPQITDSDHVTGAKNGKITIVEFSDFECPYCGSYKTTLDEILKNYPNDVTLVFKHFPLSFHQYAKKAAIASECANESGKFWEMYDKLFALNASSTLNSENISKAAMEIGLK</sequence>
<dbReference type="Gene3D" id="3.40.30.10">
    <property type="entry name" value="Glutaredoxin"/>
    <property type="match status" value="2"/>
</dbReference>
<evidence type="ECO:0000256" key="2">
    <source>
        <dbReference type="ARBA" id="ARBA00022729"/>
    </source>
</evidence>
<gene>
    <name evidence="8" type="ORF">A2Y82_05405</name>
</gene>
<keyword evidence="6" id="KW-1133">Transmembrane helix</keyword>
<name>A0A1G1XP32_9BACT</name>
<keyword evidence="6" id="KW-0472">Membrane</keyword>
<dbReference type="Proteomes" id="UP000176498">
    <property type="component" value="Unassembled WGS sequence"/>
</dbReference>
<dbReference type="CDD" id="cd02972">
    <property type="entry name" value="DsbA_family"/>
    <property type="match status" value="1"/>
</dbReference>
<evidence type="ECO:0000313" key="9">
    <source>
        <dbReference type="Proteomes" id="UP000176498"/>
    </source>
</evidence>
<keyword evidence="3" id="KW-0560">Oxidoreductase</keyword>
<dbReference type="InterPro" id="IPR036249">
    <property type="entry name" value="Thioredoxin-like_sf"/>
</dbReference>
<evidence type="ECO:0000259" key="7">
    <source>
        <dbReference type="PROSITE" id="PS51352"/>
    </source>
</evidence>
<keyword evidence="5" id="KW-0676">Redox-active center</keyword>
<proteinExistence type="inferred from homology"/>
<comment type="similarity">
    <text evidence="1">Belongs to the thioredoxin family. DsbA subfamily.</text>
</comment>
<dbReference type="InterPro" id="IPR012336">
    <property type="entry name" value="Thioredoxin-like_fold"/>
</dbReference>
<dbReference type="InterPro" id="IPR013766">
    <property type="entry name" value="Thioredoxin_domain"/>
</dbReference>
<dbReference type="PANTHER" id="PTHR13887">
    <property type="entry name" value="GLUTATHIONE S-TRANSFERASE KAPPA"/>
    <property type="match status" value="1"/>
</dbReference>
<evidence type="ECO:0000256" key="1">
    <source>
        <dbReference type="ARBA" id="ARBA00005791"/>
    </source>
</evidence>
<feature type="transmembrane region" description="Helical" evidence="6">
    <location>
        <begin position="16"/>
        <end position="40"/>
    </location>
</feature>
<dbReference type="PROSITE" id="PS51352">
    <property type="entry name" value="THIOREDOXIN_2"/>
    <property type="match status" value="1"/>
</dbReference>
<dbReference type="SUPFAM" id="SSF52833">
    <property type="entry name" value="Thioredoxin-like"/>
    <property type="match status" value="1"/>
</dbReference>
<keyword evidence="2" id="KW-0732">Signal</keyword>
<keyword evidence="6" id="KW-0812">Transmembrane</keyword>
<feature type="domain" description="Thioredoxin" evidence="7">
    <location>
        <begin position="116"/>
        <end position="251"/>
    </location>
</feature>
<dbReference type="AlphaFoldDB" id="A0A1G1XP32"/>